<sequence length="35" mass="4103">MKTGFYCVFVQRNLSIEIESHHDLFPLVQSVETFS</sequence>
<evidence type="ECO:0000313" key="4">
    <source>
        <dbReference type="Proteomes" id="UP000054826"/>
    </source>
</evidence>
<protein>
    <submittedName>
        <fullName evidence="2">Uncharacterized protein</fullName>
    </submittedName>
</protein>
<dbReference type="EMBL" id="JYDS01003200">
    <property type="protein sequence ID" value="KRY96415.1"/>
    <property type="molecule type" value="Genomic_DNA"/>
</dbReference>
<dbReference type="EMBL" id="JYDV01005285">
    <property type="protein sequence ID" value="KRY94705.1"/>
    <property type="molecule type" value="Genomic_DNA"/>
</dbReference>
<reference evidence="3 4" key="1">
    <citation type="submission" date="2015-01" db="EMBL/GenBank/DDBJ databases">
        <title>Evolution of Trichinella species and genotypes.</title>
        <authorList>
            <person name="Korhonen P.K."/>
            <person name="Edoardo P."/>
            <person name="Giuseppe L.R."/>
            <person name="Gasser R.B."/>
        </authorList>
    </citation>
    <scope>NUCLEOTIDE SEQUENCE [LARGE SCALE GENOMIC DNA]</scope>
    <source>
        <strain evidence="1">ISS176</strain>
        <strain evidence="2">ISS588</strain>
    </source>
</reference>
<organism evidence="2 3">
    <name type="scientific">Trichinella pseudospiralis</name>
    <name type="common">Parasitic roundworm</name>
    <dbReference type="NCBI Taxonomy" id="6337"/>
    <lineage>
        <taxon>Eukaryota</taxon>
        <taxon>Metazoa</taxon>
        <taxon>Ecdysozoa</taxon>
        <taxon>Nematoda</taxon>
        <taxon>Enoplea</taxon>
        <taxon>Dorylaimia</taxon>
        <taxon>Trichinellida</taxon>
        <taxon>Trichinellidae</taxon>
        <taxon>Trichinella</taxon>
    </lineage>
</organism>
<proteinExistence type="predicted"/>
<gene>
    <name evidence="2" type="ORF">T4B_7017</name>
    <name evidence="1" type="ORF">T4C_2009</name>
</gene>
<dbReference type="Proteomes" id="UP000054805">
    <property type="component" value="Unassembled WGS sequence"/>
</dbReference>
<dbReference type="Proteomes" id="UP000054826">
    <property type="component" value="Unassembled WGS sequence"/>
</dbReference>
<evidence type="ECO:0000313" key="1">
    <source>
        <dbReference type="EMBL" id="KRY94705.1"/>
    </source>
</evidence>
<keyword evidence="3" id="KW-1185">Reference proteome</keyword>
<evidence type="ECO:0000313" key="2">
    <source>
        <dbReference type="EMBL" id="KRY96415.1"/>
    </source>
</evidence>
<accession>A0A0V1GDX1</accession>
<dbReference type="AlphaFoldDB" id="A0A0V1GDX1"/>
<name>A0A0V1GDX1_TRIPS</name>
<evidence type="ECO:0000313" key="3">
    <source>
        <dbReference type="Proteomes" id="UP000054805"/>
    </source>
</evidence>
<comment type="caution">
    <text evidence="2">The sequence shown here is derived from an EMBL/GenBank/DDBJ whole genome shotgun (WGS) entry which is preliminary data.</text>
</comment>